<feature type="transmembrane region" description="Helical" evidence="1">
    <location>
        <begin position="68"/>
        <end position="85"/>
    </location>
</feature>
<sequence length="137" mass="15125">MNNGKLIVIENQNDVHNLRRLNKRFSRPAVRRLVVTPERDCSQRGRPLSDTGASQKIARLFNEGGSRVVPPVFSLVLLLFVLLQLESGAGLSFSDTVLSIACAVVAAFLAKCLLSLVNYHRLEQELRALETTLSSAH</sequence>
<accession>C5BMT4</accession>
<proteinExistence type="predicted"/>
<evidence type="ECO:0000313" key="3">
    <source>
        <dbReference type="Proteomes" id="UP000009080"/>
    </source>
</evidence>
<dbReference type="EMBL" id="CP001614">
    <property type="protein sequence ID" value="ACR14068.1"/>
    <property type="molecule type" value="Genomic_DNA"/>
</dbReference>
<dbReference type="RefSeq" id="WP_015820184.1">
    <property type="nucleotide sequence ID" value="NC_012997.1"/>
</dbReference>
<keyword evidence="1" id="KW-1133">Transmembrane helix</keyword>
<gene>
    <name evidence="2" type="ordered locus">TERTU_2848</name>
</gene>
<keyword evidence="1" id="KW-0472">Membrane</keyword>
<dbReference type="Proteomes" id="UP000009080">
    <property type="component" value="Chromosome"/>
</dbReference>
<keyword evidence="1" id="KW-0812">Transmembrane</keyword>
<dbReference type="eggNOG" id="ENOG5031TI4">
    <property type="taxonomic scope" value="Bacteria"/>
</dbReference>
<organism evidence="2 3">
    <name type="scientific">Teredinibacter turnerae (strain ATCC 39867 / T7901)</name>
    <dbReference type="NCBI Taxonomy" id="377629"/>
    <lineage>
        <taxon>Bacteria</taxon>
        <taxon>Pseudomonadati</taxon>
        <taxon>Pseudomonadota</taxon>
        <taxon>Gammaproteobacteria</taxon>
        <taxon>Cellvibrionales</taxon>
        <taxon>Cellvibrionaceae</taxon>
        <taxon>Teredinibacter</taxon>
    </lineage>
</organism>
<feature type="transmembrane region" description="Helical" evidence="1">
    <location>
        <begin position="97"/>
        <end position="117"/>
    </location>
</feature>
<evidence type="ECO:0000313" key="2">
    <source>
        <dbReference type="EMBL" id="ACR14068.1"/>
    </source>
</evidence>
<evidence type="ECO:0000256" key="1">
    <source>
        <dbReference type="SAM" id="Phobius"/>
    </source>
</evidence>
<keyword evidence="3" id="KW-1185">Reference proteome</keyword>
<dbReference type="AlphaFoldDB" id="C5BMT4"/>
<dbReference type="OrthoDB" id="9908429at2"/>
<protein>
    <submittedName>
        <fullName evidence="2">Uncharacterized protein</fullName>
    </submittedName>
</protein>
<reference evidence="2 3" key="1">
    <citation type="journal article" date="2009" name="PLoS ONE">
        <title>The complete genome of Teredinibacter turnerae T7901: an intracellular endosymbiont of marine wood-boring bivalves (shipworms).</title>
        <authorList>
            <person name="Yang J.C."/>
            <person name="Madupu R."/>
            <person name="Durkin A.S."/>
            <person name="Ekborg N.A."/>
            <person name="Pedamallu C.S."/>
            <person name="Hostetler J.B."/>
            <person name="Radune D."/>
            <person name="Toms B.S."/>
            <person name="Henrissat B."/>
            <person name="Coutinho P.M."/>
            <person name="Schwarz S."/>
            <person name="Field L."/>
            <person name="Trindade-Silva A.E."/>
            <person name="Soares C.A.G."/>
            <person name="Elshahawi S."/>
            <person name="Hanora A."/>
            <person name="Schmidt E.W."/>
            <person name="Haygood M.G."/>
            <person name="Posfai J."/>
            <person name="Benner J."/>
            <person name="Madinger C."/>
            <person name="Nove J."/>
            <person name="Anton B."/>
            <person name="Chaudhary K."/>
            <person name="Foster J."/>
            <person name="Holman A."/>
            <person name="Kumar S."/>
            <person name="Lessard P.A."/>
            <person name="Luyten Y.A."/>
            <person name="Slatko B."/>
            <person name="Wood N."/>
            <person name="Wu B."/>
            <person name="Teplitski M."/>
            <person name="Mougous J.D."/>
            <person name="Ward N."/>
            <person name="Eisen J.A."/>
            <person name="Badger J.H."/>
            <person name="Distel D.L."/>
        </authorList>
    </citation>
    <scope>NUCLEOTIDE SEQUENCE [LARGE SCALE GENOMIC DNA]</scope>
    <source>
        <strain evidence="3">ATCC 39867 / T7901</strain>
    </source>
</reference>
<dbReference type="HOGENOM" id="CLU_1864179_0_0_6"/>
<dbReference type="KEGG" id="ttu:TERTU_2848"/>
<dbReference type="STRING" id="377629.TERTU_2848"/>
<name>C5BMT4_TERTT</name>